<dbReference type="InterPro" id="IPR000412">
    <property type="entry name" value="ABC_2_transport"/>
</dbReference>
<dbReference type="InterPro" id="IPR013525">
    <property type="entry name" value="ABC2_TM"/>
</dbReference>
<organism evidence="11 12">
    <name type="scientific">Burkholderia territorii</name>
    <dbReference type="NCBI Taxonomy" id="1503055"/>
    <lineage>
        <taxon>Bacteria</taxon>
        <taxon>Pseudomonadati</taxon>
        <taxon>Pseudomonadota</taxon>
        <taxon>Betaproteobacteria</taxon>
        <taxon>Burkholderiales</taxon>
        <taxon>Burkholderiaceae</taxon>
        <taxon>Burkholderia</taxon>
        <taxon>Burkholderia cepacia complex</taxon>
    </lineage>
</organism>
<dbReference type="PANTHER" id="PTHR30413">
    <property type="entry name" value="INNER MEMBRANE TRANSPORT PERMEASE"/>
    <property type="match status" value="1"/>
</dbReference>
<dbReference type="Proteomes" id="UP000068016">
    <property type="component" value="Unassembled WGS sequence"/>
</dbReference>
<name>A0A108EZE4_9BURK</name>
<comment type="caution">
    <text evidence="9">Lacks conserved residue(s) required for the propagation of feature annotation.</text>
</comment>
<feature type="domain" description="ABC transmembrane type-2" evidence="10">
    <location>
        <begin position="39"/>
        <end position="262"/>
    </location>
</feature>
<feature type="transmembrane region" description="Helical" evidence="9">
    <location>
        <begin position="239"/>
        <end position="257"/>
    </location>
</feature>
<keyword evidence="4 9" id="KW-1003">Cell membrane</keyword>
<keyword evidence="7 9" id="KW-1133">Transmembrane helix</keyword>
<reference evidence="11 12" key="1">
    <citation type="submission" date="2015-11" db="EMBL/GenBank/DDBJ databases">
        <title>Expanding the genomic diversity of Burkholderia species for the development of highly accurate diagnostics.</title>
        <authorList>
            <person name="Sahl J."/>
            <person name="Keim P."/>
            <person name="Wagner D."/>
        </authorList>
    </citation>
    <scope>NUCLEOTIDE SEQUENCE [LARGE SCALE GENOMIC DNA]</scope>
    <source>
        <strain evidence="11 12">MSMB793WGS</strain>
    </source>
</reference>
<dbReference type="PROSITE" id="PS51012">
    <property type="entry name" value="ABC_TM2"/>
    <property type="match status" value="1"/>
</dbReference>
<evidence type="ECO:0000256" key="5">
    <source>
        <dbReference type="ARBA" id="ARBA00022519"/>
    </source>
</evidence>
<dbReference type="GO" id="GO:0015920">
    <property type="term" value="P:lipopolysaccharide transport"/>
    <property type="evidence" value="ECO:0007669"/>
    <property type="project" value="TreeGrafter"/>
</dbReference>
<dbReference type="PIRSF" id="PIRSF006648">
    <property type="entry name" value="DrrB"/>
    <property type="match status" value="1"/>
</dbReference>
<evidence type="ECO:0000256" key="9">
    <source>
        <dbReference type="RuleBase" id="RU361157"/>
    </source>
</evidence>
<evidence type="ECO:0000313" key="11">
    <source>
        <dbReference type="EMBL" id="KWN20258.1"/>
    </source>
</evidence>
<evidence type="ECO:0000256" key="2">
    <source>
        <dbReference type="ARBA" id="ARBA00007783"/>
    </source>
</evidence>
<dbReference type="PANTHER" id="PTHR30413:SF8">
    <property type="entry name" value="TRANSPORT PERMEASE PROTEIN"/>
    <property type="match status" value="1"/>
</dbReference>
<keyword evidence="8 9" id="KW-0472">Membrane</keyword>
<dbReference type="GO" id="GO:0140359">
    <property type="term" value="F:ABC-type transporter activity"/>
    <property type="evidence" value="ECO:0007669"/>
    <property type="project" value="InterPro"/>
</dbReference>
<evidence type="ECO:0000256" key="7">
    <source>
        <dbReference type="ARBA" id="ARBA00022989"/>
    </source>
</evidence>
<evidence type="ECO:0000313" key="12">
    <source>
        <dbReference type="Proteomes" id="UP000068016"/>
    </source>
</evidence>
<comment type="subcellular location">
    <subcellularLocation>
        <location evidence="1 9">Cell inner membrane</location>
        <topology evidence="1 9">Multi-pass membrane protein</topology>
    </subcellularLocation>
</comment>
<dbReference type="Pfam" id="PF01061">
    <property type="entry name" value="ABC2_membrane"/>
    <property type="match status" value="1"/>
</dbReference>
<evidence type="ECO:0000256" key="8">
    <source>
        <dbReference type="ARBA" id="ARBA00023136"/>
    </source>
</evidence>
<evidence type="ECO:0000256" key="1">
    <source>
        <dbReference type="ARBA" id="ARBA00004429"/>
    </source>
</evidence>
<proteinExistence type="inferred from homology"/>
<evidence type="ECO:0000256" key="6">
    <source>
        <dbReference type="ARBA" id="ARBA00022692"/>
    </source>
</evidence>
<accession>A0A108EZE4</accession>
<evidence type="ECO:0000256" key="3">
    <source>
        <dbReference type="ARBA" id="ARBA00022448"/>
    </source>
</evidence>
<dbReference type="EMBL" id="LPLZ01000027">
    <property type="protein sequence ID" value="KWN20258.1"/>
    <property type="molecule type" value="Genomic_DNA"/>
</dbReference>
<feature type="transmembrane region" description="Helical" evidence="9">
    <location>
        <begin position="115"/>
        <end position="141"/>
    </location>
</feature>
<dbReference type="PRINTS" id="PR00164">
    <property type="entry name" value="ABC2TRNSPORT"/>
</dbReference>
<evidence type="ECO:0000259" key="10">
    <source>
        <dbReference type="PROSITE" id="PS51012"/>
    </source>
</evidence>
<dbReference type="GO" id="GO:0043190">
    <property type="term" value="C:ATP-binding cassette (ABC) transporter complex"/>
    <property type="evidence" value="ECO:0007669"/>
    <property type="project" value="InterPro"/>
</dbReference>
<keyword evidence="5" id="KW-0997">Cell inner membrane</keyword>
<dbReference type="InterPro" id="IPR047817">
    <property type="entry name" value="ABC2_TM_bact-type"/>
</dbReference>
<comment type="caution">
    <text evidence="11">The sequence shown here is derived from an EMBL/GenBank/DDBJ whole genome shotgun (WGS) entry which is preliminary data.</text>
</comment>
<feature type="transmembrane region" description="Helical" evidence="9">
    <location>
        <begin position="74"/>
        <end position="94"/>
    </location>
</feature>
<feature type="transmembrane region" description="Helical" evidence="9">
    <location>
        <begin position="153"/>
        <end position="174"/>
    </location>
</feature>
<feature type="transmembrane region" description="Helical" evidence="9">
    <location>
        <begin position="41"/>
        <end position="62"/>
    </location>
</feature>
<gene>
    <name evidence="11" type="ORF">WT83_09290</name>
</gene>
<keyword evidence="3 9" id="KW-0813">Transport</keyword>
<comment type="similarity">
    <text evidence="2 9">Belongs to the ABC-2 integral membrane protein family.</text>
</comment>
<protein>
    <recommendedName>
        <fullName evidence="9">Transport permease protein</fullName>
    </recommendedName>
</protein>
<dbReference type="AlphaFoldDB" id="A0A108EZE4"/>
<evidence type="ECO:0000256" key="4">
    <source>
        <dbReference type="ARBA" id="ARBA00022475"/>
    </source>
</evidence>
<keyword evidence="6 9" id="KW-0812">Transmembrane</keyword>
<sequence length="267" mass="29645">MAEPPNGDSRLGEAFAIQQRVVYALFLRELKTRFGKHRLGYLWVFLEPIVHMLVLFAILGLIAKHTMPGISFPVFLICGLVPYFMFINIALRSLNALEANLGLLSYRPVHPLDTLIARAALECIISAVVLVVLLVILGLGGQPVQLGDIPELAAIWMVLVLLGLGIGIMFMVIGHEFPVSEKVIPLFMRPLYFTSAVMYPLTTIPPEYRGWVLWNPLVHILELLRHTIVPAYAVENVGLAYPAFCSLGVLFAGMALYKAREPSLLRS</sequence>